<keyword evidence="2" id="KW-1185">Reference proteome</keyword>
<evidence type="ECO:0000313" key="2">
    <source>
        <dbReference type="Proteomes" id="UP000265703"/>
    </source>
</evidence>
<sequence>MDYNKEKKLRYVKSGSKWFDAKRFKGRWDDIKYFNDKEAVLLDLENEIEKELLKKLGRKNKPQVIIIDGVDGIEKSTVVENIIKQLEKKGLKKTESFDRGYISPYGNHKMEKEIFKYKEIIDNAIVIFLENKECWNNYIGRETKKSSGEHKASYETLNEKEYMDMIKMFKEH</sequence>
<dbReference type="STRING" id="658196.A0A397T6R5"/>
<reference evidence="1 2" key="1">
    <citation type="submission" date="2018-06" db="EMBL/GenBank/DDBJ databases">
        <title>Comparative genomics reveals the genomic features of Rhizophagus irregularis, R. cerebriforme, R. diaphanum and Gigaspora rosea, and their symbiotic lifestyle signature.</title>
        <authorList>
            <person name="Morin E."/>
            <person name="San Clemente H."/>
            <person name="Chen E.C.H."/>
            <person name="De La Providencia I."/>
            <person name="Hainaut M."/>
            <person name="Kuo A."/>
            <person name="Kohler A."/>
            <person name="Murat C."/>
            <person name="Tang N."/>
            <person name="Roy S."/>
            <person name="Loubradou J."/>
            <person name="Henrissat B."/>
            <person name="Grigoriev I.V."/>
            <person name="Corradi N."/>
            <person name="Roux C."/>
            <person name="Martin F.M."/>
        </authorList>
    </citation>
    <scope>NUCLEOTIDE SEQUENCE [LARGE SCALE GENOMIC DNA]</scope>
    <source>
        <strain evidence="1 2">DAOM 227022</strain>
    </source>
</reference>
<evidence type="ECO:0000313" key="1">
    <source>
        <dbReference type="EMBL" id="RIA93532.1"/>
    </source>
</evidence>
<dbReference type="AlphaFoldDB" id="A0A397T6R5"/>
<dbReference type="EMBL" id="QKYT01000102">
    <property type="protein sequence ID" value="RIA93532.1"/>
    <property type="molecule type" value="Genomic_DNA"/>
</dbReference>
<organism evidence="1 2">
    <name type="scientific">Glomus cerebriforme</name>
    <dbReference type="NCBI Taxonomy" id="658196"/>
    <lineage>
        <taxon>Eukaryota</taxon>
        <taxon>Fungi</taxon>
        <taxon>Fungi incertae sedis</taxon>
        <taxon>Mucoromycota</taxon>
        <taxon>Glomeromycotina</taxon>
        <taxon>Glomeromycetes</taxon>
        <taxon>Glomerales</taxon>
        <taxon>Glomeraceae</taxon>
        <taxon>Glomus</taxon>
    </lineage>
</organism>
<comment type="caution">
    <text evidence="1">The sequence shown here is derived from an EMBL/GenBank/DDBJ whole genome shotgun (WGS) entry which is preliminary data.</text>
</comment>
<accession>A0A397T6R5</accession>
<gene>
    <name evidence="1" type="ORF">C1645_735475</name>
</gene>
<dbReference type="OrthoDB" id="2426245at2759"/>
<proteinExistence type="predicted"/>
<protein>
    <submittedName>
        <fullName evidence="1">Uncharacterized protein</fullName>
    </submittedName>
</protein>
<dbReference type="Proteomes" id="UP000265703">
    <property type="component" value="Unassembled WGS sequence"/>
</dbReference>
<name>A0A397T6R5_9GLOM</name>